<accession>A0A4R0SQY9</accession>
<sequence>MLAAVMLSSCGGVQSNPGSDNGRPSNTPLPIHARLLGGQGGRSHGQGHAVQVHRHGQRHVGFCVIGTDTWTYYPTGSSAPVPDTKASYWDEQIPGDWRSAPVLVGPDDGKVYSGYQFE</sequence>
<dbReference type="EMBL" id="SHPX01000012">
    <property type="protein sequence ID" value="TCD98394.1"/>
    <property type="molecule type" value="Genomic_DNA"/>
</dbReference>
<feature type="region of interest" description="Disordered" evidence="1">
    <location>
        <begin position="6"/>
        <end position="47"/>
    </location>
</feature>
<evidence type="ECO:0000313" key="3">
    <source>
        <dbReference type="Proteomes" id="UP000293441"/>
    </source>
</evidence>
<evidence type="ECO:0000256" key="1">
    <source>
        <dbReference type="SAM" id="MobiDB-lite"/>
    </source>
</evidence>
<dbReference type="Proteomes" id="UP000293441">
    <property type="component" value="Unassembled WGS sequence"/>
</dbReference>
<comment type="caution">
    <text evidence="2">The sequence shown here is derived from an EMBL/GenBank/DDBJ whole genome shotgun (WGS) entry which is preliminary data.</text>
</comment>
<protein>
    <submittedName>
        <fullName evidence="2">Uncharacterized protein</fullName>
    </submittedName>
</protein>
<reference evidence="2 3" key="1">
    <citation type="journal article" date="2018" name="Sci. Rep.">
        <title>Genomic diversity and distribution of Bifidobacterium longum subsp. longum across the human lifespan.</title>
        <authorList>
            <person name="Odamaki T."/>
            <person name="Bottacini F."/>
            <person name="Kato K."/>
            <person name="Mitsuyama E."/>
            <person name="Yoshida K."/>
            <person name="Horigome A."/>
            <person name="Xiao J.Z."/>
            <person name="van Sinderen D."/>
        </authorList>
    </citation>
    <scope>NUCLEOTIDE SEQUENCE [LARGE SCALE GENOMIC DNA]</scope>
    <source>
        <strain evidence="2 3">MCC10015</strain>
    </source>
</reference>
<gene>
    <name evidence="2" type="ORF">MCC10015_0599</name>
</gene>
<feature type="compositionally biased region" description="Polar residues" evidence="1">
    <location>
        <begin position="11"/>
        <end position="28"/>
    </location>
</feature>
<dbReference type="AlphaFoldDB" id="A0A4R0SQY9"/>
<name>A0A4R0SQY9_BIFLL</name>
<proteinExistence type="predicted"/>
<organism evidence="2 3">
    <name type="scientific">Bifidobacterium longum subsp. longum</name>
    <dbReference type="NCBI Taxonomy" id="1679"/>
    <lineage>
        <taxon>Bacteria</taxon>
        <taxon>Bacillati</taxon>
        <taxon>Actinomycetota</taxon>
        <taxon>Actinomycetes</taxon>
        <taxon>Bifidobacteriales</taxon>
        <taxon>Bifidobacteriaceae</taxon>
        <taxon>Bifidobacterium</taxon>
    </lineage>
</organism>
<evidence type="ECO:0000313" key="2">
    <source>
        <dbReference type="EMBL" id="TCD98394.1"/>
    </source>
</evidence>